<dbReference type="SUPFAM" id="SSF48371">
    <property type="entry name" value="ARM repeat"/>
    <property type="match status" value="1"/>
</dbReference>
<dbReference type="EMBL" id="CP002351">
    <property type="protein sequence ID" value="AEH51257.1"/>
    <property type="molecule type" value="Genomic_DNA"/>
</dbReference>
<dbReference type="PANTHER" id="PTHR12697">
    <property type="entry name" value="PBS LYASE HEAT-LIKE PROTEIN"/>
    <property type="match status" value="1"/>
</dbReference>
<dbReference type="InterPro" id="IPR016024">
    <property type="entry name" value="ARM-type_fold"/>
</dbReference>
<dbReference type="PATRIC" id="fig|688269.3.peg.1219"/>
<gene>
    <name evidence="1" type="ORF">Theth_1185</name>
</gene>
<dbReference type="HOGENOM" id="CLU_2957272_0_0_0"/>
<dbReference type="STRING" id="688269.Theth_1185"/>
<proteinExistence type="predicted"/>
<dbReference type="RefSeq" id="WP_013932476.1">
    <property type="nucleotide sequence ID" value="NC_015707.1"/>
</dbReference>
<dbReference type="KEGG" id="tta:Theth_1185"/>
<dbReference type="Gene3D" id="1.25.10.10">
    <property type="entry name" value="Leucine-rich Repeat Variant"/>
    <property type="match status" value="1"/>
</dbReference>
<organism evidence="1 2">
    <name type="scientific">Pseudothermotoga thermarum DSM 5069</name>
    <dbReference type="NCBI Taxonomy" id="688269"/>
    <lineage>
        <taxon>Bacteria</taxon>
        <taxon>Thermotogati</taxon>
        <taxon>Thermotogota</taxon>
        <taxon>Thermotogae</taxon>
        <taxon>Thermotogales</taxon>
        <taxon>Thermotogaceae</taxon>
        <taxon>Pseudothermotoga</taxon>
    </lineage>
</organism>
<dbReference type="eggNOG" id="COG1413">
    <property type="taxonomic scope" value="Bacteria"/>
</dbReference>
<dbReference type="PANTHER" id="PTHR12697:SF5">
    <property type="entry name" value="DEOXYHYPUSINE HYDROXYLASE"/>
    <property type="match status" value="1"/>
</dbReference>
<dbReference type="InterPro" id="IPR004155">
    <property type="entry name" value="PBS_lyase_HEAT"/>
</dbReference>
<dbReference type="Proteomes" id="UP000006804">
    <property type="component" value="Chromosome"/>
</dbReference>
<dbReference type="AlphaFoldDB" id="F7YTN5"/>
<dbReference type="GO" id="GO:0016491">
    <property type="term" value="F:oxidoreductase activity"/>
    <property type="evidence" value="ECO:0007669"/>
    <property type="project" value="TreeGrafter"/>
</dbReference>
<dbReference type="Pfam" id="PF13646">
    <property type="entry name" value="HEAT_2"/>
    <property type="match status" value="1"/>
</dbReference>
<dbReference type="InterPro" id="IPR011989">
    <property type="entry name" value="ARM-like"/>
</dbReference>
<sequence length="59" mass="6536">MIERLKDSDPYVRKSTAEALGKIGDSRAVEPLIQALKDDDENVRSSASKALEKITGQKY</sequence>
<name>F7YTN5_9THEM</name>
<keyword evidence="1" id="KW-0456">Lyase</keyword>
<accession>F7YTN5</accession>
<evidence type="ECO:0000313" key="1">
    <source>
        <dbReference type="EMBL" id="AEH51257.1"/>
    </source>
</evidence>
<reference evidence="1 2" key="1">
    <citation type="submission" date="2010-11" db="EMBL/GenBank/DDBJ databases">
        <title>The complete genome of Thermotoga thermarum DSM 5069.</title>
        <authorList>
            <consortium name="US DOE Joint Genome Institute (JGI-PGF)"/>
            <person name="Lucas S."/>
            <person name="Copeland A."/>
            <person name="Lapidus A."/>
            <person name="Bruce D."/>
            <person name="Goodwin L."/>
            <person name="Pitluck S."/>
            <person name="Kyrpides N."/>
            <person name="Mavromatis K."/>
            <person name="Ivanova N."/>
            <person name="Zeytun A."/>
            <person name="Brettin T."/>
            <person name="Detter J.C."/>
            <person name="Tapia R."/>
            <person name="Han C."/>
            <person name="Land M."/>
            <person name="Hauser L."/>
            <person name="Markowitz V."/>
            <person name="Cheng J.-F."/>
            <person name="Hugenholtz P."/>
            <person name="Woyke T."/>
            <person name="Wu D."/>
            <person name="Spring S."/>
            <person name="Schroeder M."/>
            <person name="Brambilla E."/>
            <person name="Klenk H.-P."/>
            <person name="Eisen J.A."/>
        </authorList>
    </citation>
    <scope>NUCLEOTIDE SEQUENCE [LARGE SCALE GENOMIC DNA]</scope>
    <source>
        <strain evidence="1 2">DSM 5069</strain>
    </source>
</reference>
<protein>
    <submittedName>
        <fullName evidence="1">PBS lyase HEAT domain protein repeat-containing protein</fullName>
    </submittedName>
</protein>
<keyword evidence="2" id="KW-1185">Reference proteome</keyword>
<dbReference type="GO" id="GO:0016829">
    <property type="term" value="F:lyase activity"/>
    <property type="evidence" value="ECO:0007669"/>
    <property type="project" value="UniProtKB-KW"/>
</dbReference>
<evidence type="ECO:0000313" key="2">
    <source>
        <dbReference type="Proteomes" id="UP000006804"/>
    </source>
</evidence>
<dbReference type="SMART" id="SM00567">
    <property type="entry name" value="EZ_HEAT"/>
    <property type="match status" value="1"/>
</dbReference>